<protein>
    <recommendedName>
        <fullName evidence="1">Methyltransferase type 11 domain-containing protein</fullName>
    </recommendedName>
</protein>
<evidence type="ECO:0000313" key="2">
    <source>
        <dbReference type="EMBL" id="OGH78481.1"/>
    </source>
</evidence>
<proteinExistence type="predicted"/>
<accession>A0A1F6N3L3</accession>
<dbReference type="Gene3D" id="3.40.50.150">
    <property type="entry name" value="Vaccinia Virus protein VP39"/>
    <property type="match status" value="1"/>
</dbReference>
<name>A0A1F6N3L3_9BACT</name>
<dbReference type="EMBL" id="MFQH01000009">
    <property type="protein sequence ID" value="OGH78481.1"/>
    <property type="molecule type" value="Genomic_DNA"/>
</dbReference>
<dbReference type="PANTHER" id="PTHR43861">
    <property type="entry name" value="TRANS-ACONITATE 2-METHYLTRANSFERASE-RELATED"/>
    <property type="match status" value="1"/>
</dbReference>
<dbReference type="InterPro" id="IPR013216">
    <property type="entry name" value="Methyltransf_11"/>
</dbReference>
<sequence length="244" mass="27550">MASFNQYQFDDLLVRDEDVYAQTKYEMILAVLKDSGILTILNAGCGSGELSFLLAAAGHKVVGIDPSFEYIALAEKRCPNQLSAQCNFLVSSIETLPITEQYDCIIATDVLEHIEDHVTAIQKLVRLIKPGGTLIITVPALAFLFGYHDELLGHYRRYNRANLNFLIKKNNDITVSSIRYFGFTLIPICYLYSKILRRPYPVAPKNLGIMATIRQRIIMFILRLDRHLPIPLGISLLAIGRKNF</sequence>
<gene>
    <name evidence="2" type="ORF">A2983_03120</name>
</gene>
<dbReference type="Proteomes" id="UP000177040">
    <property type="component" value="Unassembled WGS sequence"/>
</dbReference>
<evidence type="ECO:0000313" key="3">
    <source>
        <dbReference type="Proteomes" id="UP000177040"/>
    </source>
</evidence>
<dbReference type="CDD" id="cd02440">
    <property type="entry name" value="AdoMet_MTases"/>
    <property type="match status" value="1"/>
</dbReference>
<reference evidence="2 3" key="1">
    <citation type="journal article" date="2016" name="Nat. Commun.">
        <title>Thousands of microbial genomes shed light on interconnected biogeochemical processes in an aquifer system.</title>
        <authorList>
            <person name="Anantharaman K."/>
            <person name="Brown C.T."/>
            <person name="Hug L.A."/>
            <person name="Sharon I."/>
            <person name="Castelle C.J."/>
            <person name="Probst A.J."/>
            <person name="Thomas B.C."/>
            <person name="Singh A."/>
            <person name="Wilkins M.J."/>
            <person name="Karaoz U."/>
            <person name="Brodie E.L."/>
            <person name="Williams K.H."/>
            <person name="Hubbard S.S."/>
            <person name="Banfield J.F."/>
        </authorList>
    </citation>
    <scope>NUCLEOTIDE SEQUENCE [LARGE SCALE GENOMIC DNA]</scope>
</reference>
<dbReference type="GO" id="GO:0008757">
    <property type="term" value="F:S-adenosylmethionine-dependent methyltransferase activity"/>
    <property type="evidence" value="ECO:0007669"/>
    <property type="project" value="InterPro"/>
</dbReference>
<feature type="domain" description="Methyltransferase type 11" evidence="1">
    <location>
        <begin position="41"/>
        <end position="136"/>
    </location>
</feature>
<dbReference type="AlphaFoldDB" id="A0A1F6N3L3"/>
<comment type="caution">
    <text evidence="2">The sequence shown here is derived from an EMBL/GenBank/DDBJ whole genome shotgun (WGS) entry which is preliminary data.</text>
</comment>
<dbReference type="Pfam" id="PF08241">
    <property type="entry name" value="Methyltransf_11"/>
    <property type="match status" value="1"/>
</dbReference>
<dbReference type="InterPro" id="IPR029063">
    <property type="entry name" value="SAM-dependent_MTases_sf"/>
</dbReference>
<dbReference type="SUPFAM" id="SSF53335">
    <property type="entry name" value="S-adenosyl-L-methionine-dependent methyltransferases"/>
    <property type="match status" value="1"/>
</dbReference>
<organism evidence="2 3">
    <name type="scientific">Candidatus Magasanikbacteria bacterium RIFCSPLOWO2_01_FULL_40_15</name>
    <dbReference type="NCBI Taxonomy" id="1798686"/>
    <lineage>
        <taxon>Bacteria</taxon>
        <taxon>Candidatus Magasanikiibacteriota</taxon>
    </lineage>
</organism>
<evidence type="ECO:0000259" key="1">
    <source>
        <dbReference type="Pfam" id="PF08241"/>
    </source>
</evidence>